<feature type="compositionally biased region" description="Low complexity" evidence="4">
    <location>
        <begin position="34"/>
        <end position="51"/>
    </location>
</feature>
<name>A0AAN8Z7C3_9MAGN</name>
<dbReference type="SMART" id="SM00382">
    <property type="entry name" value="AAA"/>
    <property type="match status" value="1"/>
</dbReference>
<dbReference type="SUPFAM" id="SSF52540">
    <property type="entry name" value="P-loop containing nucleoside triphosphate hydrolases"/>
    <property type="match status" value="1"/>
</dbReference>
<reference evidence="6 7" key="1">
    <citation type="submission" date="2023-12" db="EMBL/GenBank/DDBJ databases">
        <title>A high-quality genome assembly for Dillenia turbinata (Dilleniales).</title>
        <authorList>
            <person name="Chanderbali A."/>
        </authorList>
    </citation>
    <scope>NUCLEOTIDE SEQUENCE [LARGE SCALE GENOMIC DNA]</scope>
    <source>
        <strain evidence="6">LSX21</strain>
        <tissue evidence="6">Leaf</tissue>
    </source>
</reference>
<feature type="coiled-coil region" evidence="3">
    <location>
        <begin position="347"/>
        <end position="434"/>
    </location>
</feature>
<accession>A0AAN8Z7C3</accession>
<feature type="coiled-coil region" evidence="3">
    <location>
        <begin position="472"/>
        <end position="506"/>
    </location>
</feature>
<dbReference type="Proteomes" id="UP001370490">
    <property type="component" value="Unassembled WGS sequence"/>
</dbReference>
<dbReference type="CDD" id="cd00009">
    <property type="entry name" value="AAA"/>
    <property type="match status" value="1"/>
</dbReference>
<proteinExistence type="predicted"/>
<dbReference type="GO" id="GO:0016887">
    <property type="term" value="F:ATP hydrolysis activity"/>
    <property type="evidence" value="ECO:0007669"/>
    <property type="project" value="InterPro"/>
</dbReference>
<evidence type="ECO:0000256" key="4">
    <source>
        <dbReference type="SAM" id="MobiDB-lite"/>
    </source>
</evidence>
<feature type="domain" description="AAA+ ATPase" evidence="5">
    <location>
        <begin position="131"/>
        <end position="274"/>
    </location>
</feature>
<organism evidence="6 7">
    <name type="scientific">Dillenia turbinata</name>
    <dbReference type="NCBI Taxonomy" id="194707"/>
    <lineage>
        <taxon>Eukaryota</taxon>
        <taxon>Viridiplantae</taxon>
        <taxon>Streptophyta</taxon>
        <taxon>Embryophyta</taxon>
        <taxon>Tracheophyta</taxon>
        <taxon>Spermatophyta</taxon>
        <taxon>Magnoliopsida</taxon>
        <taxon>eudicotyledons</taxon>
        <taxon>Gunneridae</taxon>
        <taxon>Pentapetalae</taxon>
        <taxon>Dilleniales</taxon>
        <taxon>Dilleniaceae</taxon>
        <taxon>Dillenia</taxon>
    </lineage>
</organism>
<dbReference type="GO" id="GO:0005524">
    <property type="term" value="F:ATP binding"/>
    <property type="evidence" value="ECO:0007669"/>
    <property type="project" value="UniProtKB-KW"/>
</dbReference>
<evidence type="ECO:0000256" key="3">
    <source>
        <dbReference type="SAM" id="Coils"/>
    </source>
</evidence>
<feature type="compositionally biased region" description="Basic and acidic residues" evidence="4">
    <location>
        <begin position="696"/>
        <end position="706"/>
    </location>
</feature>
<feature type="compositionally biased region" description="Basic and acidic residues" evidence="4">
    <location>
        <begin position="792"/>
        <end position="804"/>
    </location>
</feature>
<keyword evidence="3" id="KW-0175">Coiled coil</keyword>
<evidence type="ECO:0000256" key="2">
    <source>
        <dbReference type="ARBA" id="ARBA00022840"/>
    </source>
</evidence>
<gene>
    <name evidence="6" type="ORF">RJ641_009421</name>
</gene>
<feature type="compositionally biased region" description="Polar residues" evidence="4">
    <location>
        <begin position="1"/>
        <end position="27"/>
    </location>
</feature>
<dbReference type="InterPro" id="IPR041546">
    <property type="entry name" value="ClpA/ClpB_AAA_lid"/>
</dbReference>
<feature type="region of interest" description="Disordered" evidence="4">
    <location>
        <begin position="1"/>
        <end position="80"/>
    </location>
</feature>
<evidence type="ECO:0000313" key="7">
    <source>
        <dbReference type="Proteomes" id="UP001370490"/>
    </source>
</evidence>
<evidence type="ECO:0000313" key="6">
    <source>
        <dbReference type="EMBL" id="KAK6925095.1"/>
    </source>
</evidence>
<dbReference type="InterPro" id="IPR027417">
    <property type="entry name" value="P-loop_NTPase"/>
</dbReference>
<dbReference type="Gene3D" id="3.40.50.300">
    <property type="entry name" value="P-loop containing nucleotide triphosphate hydrolases"/>
    <property type="match status" value="2"/>
</dbReference>
<keyword evidence="1" id="KW-0547">Nucleotide-binding</keyword>
<evidence type="ECO:0000256" key="1">
    <source>
        <dbReference type="ARBA" id="ARBA00022741"/>
    </source>
</evidence>
<dbReference type="GO" id="GO:0034605">
    <property type="term" value="P:cellular response to heat"/>
    <property type="evidence" value="ECO:0007669"/>
    <property type="project" value="TreeGrafter"/>
</dbReference>
<dbReference type="Pfam" id="PF00004">
    <property type="entry name" value="AAA"/>
    <property type="match status" value="1"/>
</dbReference>
<protein>
    <submittedName>
        <fullName evidence="6">ClpA/ClpB, AAA lid domain</fullName>
    </submittedName>
</protein>
<feature type="region of interest" description="Disordered" evidence="4">
    <location>
        <begin position="750"/>
        <end position="825"/>
    </location>
</feature>
<feature type="region of interest" description="Disordered" evidence="4">
    <location>
        <begin position="690"/>
        <end position="723"/>
    </location>
</feature>
<dbReference type="PANTHER" id="PTHR11638">
    <property type="entry name" value="ATP-DEPENDENT CLP PROTEASE"/>
    <property type="match status" value="1"/>
</dbReference>
<keyword evidence="2" id="KW-0067">ATP-binding</keyword>
<dbReference type="InterPro" id="IPR003593">
    <property type="entry name" value="AAA+_ATPase"/>
</dbReference>
<dbReference type="GO" id="GO:0005737">
    <property type="term" value="C:cytoplasm"/>
    <property type="evidence" value="ECO:0007669"/>
    <property type="project" value="TreeGrafter"/>
</dbReference>
<dbReference type="Pfam" id="PF17871">
    <property type="entry name" value="AAA_lid_9"/>
    <property type="match status" value="1"/>
</dbReference>
<keyword evidence="7" id="KW-1185">Reference proteome</keyword>
<sequence>MRASTGSRGSSQDLLLQRNRFQIQTPSPDEYQLSPNPSTNSSSTPNSGSSNERSGGINDLVEDSATEPSPTTSGFKRFMGFGKGSKKNKYEALKNYSHDLIFMARQGQRPRPVIGRDAEIERLMTVLSSKNKKTPILIGDVGVGKTTIVEGLARRLALKENIPGNLLNVVKLAKLDIIKLLDERYVEGSSTGEVDTRLKAILSDIEGFGEGKVIVFIDEIHHVLGGAGSAPELVKSMISKGRISCIGATTVEMYRKHIESDSTMEKRVQAVPVAEPSLEDVECILKGLKEVFESSHGVPVKDDALVVAAHLSHKYANERRMPQKAIDLMDETCASVREQLDSQPQEIVQLEHKIMELEVNRLALERENDKASKVRLFEVRKEIEALKEKLKRLKLKHKVVKEKIAEMNILKQSREELMLTLQEAKTKMEELARTSNMHDGGIRRLDIAIASKEQDLREKLMQPTSVEPEFIVRILEEGIHDLDIKMQQLKEEEASFKSRLNEQIKMGEINNGVHSAMDIMQRKWIEKMPIGELETIVPQEIEAFRRNGTYWTYLGQRANKDFKRPIIANILKVYFKRLQLQMSNTMEFNEAGENVTVQWGSGTDMADERIVEICDFMHDGVAPEEARSSFDDLAGPSSGQDGVLHLETTMPSNEQETEIQWPNEEVCCFGPRSSEQTEVGEIDDTIYSTLGNSDWKNQEKKPKANEQDNLGPGGIPRHWLPYPGAERDLERPVLASFFKVSMVGEDKQDMRRRHSVLGREPFSEEDDEDEHPQLQHRRFGHSRNAPSLTMEPPHELRPSVKKEIGGPSGSGPSEPSPSMPSLVKPKVSPMRATTMDYQCQMLTSQMASFEDMMRSMQRGFMEEMRIMHQHHMDELQSLRQYTERGIAAIRSELWNMRTQYRLASSDDKDEWHA</sequence>
<dbReference type="EMBL" id="JBAMMX010000016">
    <property type="protein sequence ID" value="KAK6925095.1"/>
    <property type="molecule type" value="Genomic_DNA"/>
</dbReference>
<comment type="caution">
    <text evidence="6">The sequence shown here is derived from an EMBL/GenBank/DDBJ whole genome shotgun (WGS) entry which is preliminary data.</text>
</comment>
<dbReference type="PANTHER" id="PTHR11638:SF174">
    <property type="entry name" value="AAA+ ATPASE DOMAIN-CONTAINING PROTEIN"/>
    <property type="match status" value="1"/>
</dbReference>
<dbReference type="InterPro" id="IPR050130">
    <property type="entry name" value="ClpA_ClpB"/>
</dbReference>
<dbReference type="InterPro" id="IPR003959">
    <property type="entry name" value="ATPase_AAA_core"/>
</dbReference>
<evidence type="ECO:0000259" key="5">
    <source>
        <dbReference type="SMART" id="SM00382"/>
    </source>
</evidence>
<dbReference type="AlphaFoldDB" id="A0AAN8Z7C3"/>